<sequence length="258" mass="27772">MSEAGPIASITPAYALALGLIAGYWLLRVAWAARRRLTPHMAWWAVPGVALLWATPLTEADALFGLGAAMLLFAEFWPLAYRPARARPGWAWPTVGVVFGLAALSLAALHGSGGLSLALALTSSLAGLGGLLSAALFSLPAARRAPGLELRFAPVQLPEWPDLSVTVTERGAQLQNVSGQALWLAGWSPADLNAWLPVRTENGRRLNTLDRGQSAFLPLGEQHSGVRVWYVPARTPEQARLFRADWTPQRYAGTRVLN</sequence>
<feature type="transmembrane region" description="Helical" evidence="1">
    <location>
        <begin position="39"/>
        <end position="56"/>
    </location>
</feature>
<feature type="transmembrane region" description="Helical" evidence="1">
    <location>
        <begin position="62"/>
        <end position="81"/>
    </location>
</feature>
<dbReference type="OrthoDB" id="61841at2"/>
<protein>
    <submittedName>
        <fullName evidence="2">Uncharacterized protein</fullName>
    </submittedName>
</protein>
<dbReference type="EMBL" id="FWWU01000009">
    <property type="protein sequence ID" value="SMB91342.1"/>
    <property type="molecule type" value="Genomic_DNA"/>
</dbReference>
<dbReference type="Proteomes" id="UP000192582">
    <property type="component" value="Unassembled WGS sequence"/>
</dbReference>
<keyword evidence="3" id="KW-1185">Reference proteome</keyword>
<organism evidence="2 3">
    <name type="scientific">Deinococcus hopiensis KR-140</name>
    <dbReference type="NCBI Taxonomy" id="695939"/>
    <lineage>
        <taxon>Bacteria</taxon>
        <taxon>Thermotogati</taxon>
        <taxon>Deinococcota</taxon>
        <taxon>Deinococci</taxon>
        <taxon>Deinococcales</taxon>
        <taxon>Deinococcaceae</taxon>
        <taxon>Deinococcus</taxon>
    </lineage>
</organism>
<keyword evidence="1" id="KW-0812">Transmembrane</keyword>
<keyword evidence="1" id="KW-1133">Transmembrane helix</keyword>
<dbReference type="AlphaFoldDB" id="A0A1W1VD93"/>
<evidence type="ECO:0000313" key="2">
    <source>
        <dbReference type="EMBL" id="SMB91342.1"/>
    </source>
</evidence>
<proteinExistence type="predicted"/>
<gene>
    <name evidence="2" type="ORF">SAMN00790413_01100</name>
</gene>
<dbReference type="RefSeq" id="WP_084048644.1">
    <property type="nucleotide sequence ID" value="NZ_FWWU01000009.1"/>
</dbReference>
<feature type="transmembrane region" description="Helical" evidence="1">
    <location>
        <begin position="90"/>
        <end position="109"/>
    </location>
</feature>
<keyword evidence="1" id="KW-0472">Membrane</keyword>
<evidence type="ECO:0000313" key="3">
    <source>
        <dbReference type="Proteomes" id="UP000192582"/>
    </source>
</evidence>
<feature type="transmembrane region" description="Helical" evidence="1">
    <location>
        <begin position="6"/>
        <end position="27"/>
    </location>
</feature>
<feature type="transmembrane region" description="Helical" evidence="1">
    <location>
        <begin position="115"/>
        <end position="139"/>
    </location>
</feature>
<evidence type="ECO:0000256" key="1">
    <source>
        <dbReference type="SAM" id="Phobius"/>
    </source>
</evidence>
<name>A0A1W1VD93_9DEIO</name>
<reference evidence="2 3" key="1">
    <citation type="submission" date="2017-04" db="EMBL/GenBank/DDBJ databases">
        <authorList>
            <person name="Afonso C.L."/>
            <person name="Miller P.J."/>
            <person name="Scott M.A."/>
            <person name="Spackman E."/>
            <person name="Goraichik I."/>
            <person name="Dimitrov K.M."/>
            <person name="Suarez D.L."/>
            <person name="Swayne D.E."/>
        </authorList>
    </citation>
    <scope>NUCLEOTIDE SEQUENCE [LARGE SCALE GENOMIC DNA]</scope>
    <source>
        <strain evidence="2 3">KR-140</strain>
    </source>
</reference>
<dbReference type="STRING" id="695939.SAMN00790413_01100"/>
<accession>A0A1W1VD93</accession>